<organism evidence="1 2">
    <name type="scientific">Coleofasciculus chthonoplastes PCC 7420</name>
    <dbReference type="NCBI Taxonomy" id="118168"/>
    <lineage>
        <taxon>Bacteria</taxon>
        <taxon>Bacillati</taxon>
        <taxon>Cyanobacteriota</taxon>
        <taxon>Cyanophyceae</taxon>
        <taxon>Coleofasciculales</taxon>
        <taxon>Coleofasciculaceae</taxon>
        <taxon>Coleofasciculus</taxon>
    </lineage>
</organism>
<proteinExistence type="predicted"/>
<sequence length="40" mass="4591">MTTPFLVETRQMAPRHIAPRLQGKSTLGIEEIPEADWEKL</sequence>
<accession>B4VUI6</accession>
<keyword evidence="2" id="KW-1185">Reference proteome</keyword>
<evidence type="ECO:0000313" key="2">
    <source>
        <dbReference type="Proteomes" id="UP000003835"/>
    </source>
</evidence>
<protein>
    <submittedName>
        <fullName evidence="1">Uncharacterized protein</fullName>
    </submittedName>
</protein>
<dbReference type="Proteomes" id="UP000003835">
    <property type="component" value="Unassembled WGS sequence"/>
</dbReference>
<dbReference type="STRING" id="118168.MC7420_4009"/>
<reference evidence="1 2" key="1">
    <citation type="submission" date="2008-07" db="EMBL/GenBank/DDBJ databases">
        <authorList>
            <person name="Tandeau de Marsac N."/>
            <person name="Ferriera S."/>
            <person name="Johnson J."/>
            <person name="Kravitz S."/>
            <person name="Beeson K."/>
            <person name="Sutton G."/>
            <person name="Rogers Y.-H."/>
            <person name="Friedman R."/>
            <person name="Frazier M."/>
            <person name="Venter J.C."/>
        </authorList>
    </citation>
    <scope>NUCLEOTIDE SEQUENCE [LARGE SCALE GENOMIC DNA]</scope>
    <source>
        <strain evidence="1 2">PCC 7420</strain>
    </source>
</reference>
<name>B4VUI6_9CYAN</name>
<dbReference type="EMBL" id="DS989853">
    <property type="protein sequence ID" value="EDX74485.1"/>
    <property type="molecule type" value="Genomic_DNA"/>
</dbReference>
<gene>
    <name evidence="1" type="ORF">MC7420_4009</name>
</gene>
<evidence type="ECO:0000313" key="1">
    <source>
        <dbReference type="EMBL" id="EDX74485.1"/>
    </source>
</evidence>
<dbReference type="HOGENOM" id="CLU_3287882_0_0_3"/>
<dbReference type="AlphaFoldDB" id="B4VUI6"/>